<evidence type="ECO:0000256" key="4">
    <source>
        <dbReference type="ARBA" id="ARBA00022857"/>
    </source>
</evidence>
<protein>
    <recommendedName>
        <fullName evidence="2 7">Shikimate dehydrogenase (NADP(+))</fullName>
        <shortName evidence="7">SDH</shortName>
        <ecNumber evidence="2 7">1.1.1.25</ecNumber>
    </recommendedName>
</protein>
<dbReference type="SUPFAM" id="SSF53223">
    <property type="entry name" value="Aminoacid dehydrogenase-like, N-terminal domain"/>
    <property type="match status" value="1"/>
</dbReference>
<keyword evidence="3 7" id="KW-0028">Amino-acid biosynthesis</keyword>
<dbReference type="InterPro" id="IPR011342">
    <property type="entry name" value="Shikimate_DH"/>
</dbReference>
<reference evidence="9 10" key="1">
    <citation type="journal article" date="2019" name="ISME J.">
        <title>Genome analyses of uncultured TG2/ZB3 bacteria in 'Margulisbacteria' specifically attached to ectosymbiotic spirochetes of protists in the termite gut.</title>
        <authorList>
            <person name="Utami Y.D."/>
            <person name="Kuwahara H."/>
            <person name="Igai K."/>
            <person name="Murakami T."/>
            <person name="Sugaya K."/>
            <person name="Morikawa T."/>
            <person name="Nagura Y."/>
            <person name="Yuki M."/>
            <person name="Deevong P."/>
            <person name="Inoue T."/>
            <person name="Kihara K."/>
            <person name="Lo N."/>
            <person name="Yamada A."/>
            <person name="Ohkuma M."/>
            <person name="Hongoh Y."/>
        </authorList>
    </citation>
    <scope>NUCLEOTIDE SEQUENCE [LARGE SCALE GENOMIC DNA]</scope>
    <source>
        <strain evidence="9">NkOx7-02</strain>
    </source>
</reference>
<dbReference type="NCBIfam" id="TIGR00507">
    <property type="entry name" value="aroE"/>
    <property type="match status" value="1"/>
</dbReference>
<sequence>MARQKMVKKIYLLGYPLGHSLSPAMHNAAYRALGLDYVYEKLEVPPADLTRVLADLRSDPSFWGANITVPHKKAAVALCAELAAGARECGSVNTLVCRAGGLTGYSTDGEGYLRSLDMDGIDPRGKKIVLFGSGGAAQAMAYALQKTADKVWIIVRDLTKAPAIIRLFAKFPNLEIIDKKFLLNMPRLLNEADLVINATSVGMLPDTHSTILPEPGLLAQIRAGQIFSDIVYHPRRTLFLKNAADRGARTHEGWGMLLWQGVLAFHLFTGIPLAEIPLDILKNSLLDNLPAEK</sequence>
<dbReference type="InterPro" id="IPR036291">
    <property type="entry name" value="NAD(P)-bd_dom_sf"/>
</dbReference>
<feature type="binding site" evidence="7">
    <location>
        <begin position="20"/>
        <end position="22"/>
    </location>
    <ligand>
        <name>shikimate</name>
        <dbReference type="ChEBI" id="CHEBI:36208"/>
    </ligand>
</feature>
<evidence type="ECO:0000256" key="6">
    <source>
        <dbReference type="ARBA" id="ARBA00023141"/>
    </source>
</evidence>
<dbReference type="GO" id="GO:0009423">
    <property type="term" value="P:chorismate biosynthetic process"/>
    <property type="evidence" value="ECO:0007669"/>
    <property type="project" value="UniProtKB-UniRule"/>
</dbReference>
<feature type="active site" description="Proton acceptor" evidence="7">
    <location>
        <position position="72"/>
    </location>
</feature>
<dbReference type="GO" id="GO:0004764">
    <property type="term" value="F:shikimate 3-dehydrogenase (NADP+) activity"/>
    <property type="evidence" value="ECO:0007669"/>
    <property type="project" value="UniProtKB-UniRule"/>
</dbReference>
<name>A0A388TEC1_9BACT</name>
<dbReference type="CDD" id="cd01065">
    <property type="entry name" value="NAD_bind_Shikimate_DH"/>
    <property type="match status" value="1"/>
</dbReference>
<dbReference type="GO" id="GO:0019632">
    <property type="term" value="P:shikimate metabolic process"/>
    <property type="evidence" value="ECO:0007669"/>
    <property type="project" value="InterPro"/>
</dbReference>
<comment type="catalytic activity">
    <reaction evidence="7">
        <text>shikimate + NADP(+) = 3-dehydroshikimate + NADPH + H(+)</text>
        <dbReference type="Rhea" id="RHEA:17737"/>
        <dbReference type="ChEBI" id="CHEBI:15378"/>
        <dbReference type="ChEBI" id="CHEBI:16630"/>
        <dbReference type="ChEBI" id="CHEBI:36208"/>
        <dbReference type="ChEBI" id="CHEBI:57783"/>
        <dbReference type="ChEBI" id="CHEBI:58349"/>
        <dbReference type="EC" id="1.1.1.25"/>
    </reaction>
</comment>
<dbReference type="InterPro" id="IPR046346">
    <property type="entry name" value="Aminoacid_DH-like_N_sf"/>
</dbReference>
<keyword evidence="4 7" id="KW-0521">NADP</keyword>
<dbReference type="Gene3D" id="3.40.50.10860">
    <property type="entry name" value="Leucine Dehydrogenase, chain A, domain 1"/>
    <property type="match status" value="1"/>
</dbReference>
<organism evidence="9 10">
    <name type="scientific">Candidatus Termititenax persephonae</name>
    <dbReference type="NCBI Taxonomy" id="2218525"/>
    <lineage>
        <taxon>Bacteria</taxon>
        <taxon>Bacillati</taxon>
        <taxon>Candidatus Margulisiibacteriota</taxon>
        <taxon>Candidatus Termititenacia</taxon>
        <taxon>Candidatus Termititenacales</taxon>
        <taxon>Candidatus Termititenacaceae</taxon>
        <taxon>Candidatus Termititenax</taxon>
    </lineage>
</organism>
<feature type="binding site" evidence="7">
    <location>
        <position position="108"/>
    </location>
    <ligand>
        <name>shikimate</name>
        <dbReference type="ChEBI" id="CHEBI:36208"/>
    </ligand>
</feature>
<dbReference type="Pfam" id="PF08501">
    <property type="entry name" value="Shikimate_dh_N"/>
    <property type="match status" value="1"/>
</dbReference>
<accession>A0A388TEC1</accession>
<feature type="binding site" evidence="7">
    <location>
        <position position="232"/>
    </location>
    <ligand>
        <name>shikimate</name>
        <dbReference type="ChEBI" id="CHEBI:36208"/>
    </ligand>
</feature>
<feature type="binding site" evidence="7">
    <location>
        <position position="253"/>
    </location>
    <ligand>
        <name>NADP(+)</name>
        <dbReference type="ChEBI" id="CHEBI:58349"/>
    </ligand>
</feature>
<comment type="pathway">
    <text evidence="1 7">Metabolic intermediate biosynthesis; chorismate biosynthesis; chorismate from D-erythrose 4-phosphate and phosphoenolpyruvate: step 4/7.</text>
</comment>
<dbReference type="Gene3D" id="3.40.50.720">
    <property type="entry name" value="NAD(P)-binding Rossmann-like Domain"/>
    <property type="match status" value="1"/>
</dbReference>
<evidence type="ECO:0000256" key="7">
    <source>
        <dbReference type="HAMAP-Rule" id="MF_00222"/>
    </source>
</evidence>
<keyword evidence="10" id="KW-1185">Reference proteome</keyword>
<keyword evidence="6 7" id="KW-0057">Aromatic amino acid biosynthesis</keyword>
<comment type="similarity">
    <text evidence="7">Belongs to the shikimate dehydrogenase family.</text>
</comment>
<dbReference type="HAMAP" id="MF_00222">
    <property type="entry name" value="Shikimate_DH_AroE"/>
    <property type="match status" value="1"/>
</dbReference>
<evidence type="ECO:0000256" key="2">
    <source>
        <dbReference type="ARBA" id="ARBA00012962"/>
    </source>
</evidence>
<evidence type="ECO:0000256" key="5">
    <source>
        <dbReference type="ARBA" id="ARBA00023002"/>
    </source>
</evidence>
<comment type="caution">
    <text evidence="9">The sequence shown here is derived from an EMBL/GenBank/DDBJ whole genome shotgun (WGS) entry which is preliminary data.</text>
</comment>
<dbReference type="InterPro" id="IPR013708">
    <property type="entry name" value="Shikimate_DH-bd_N"/>
</dbReference>
<dbReference type="Proteomes" id="UP000275925">
    <property type="component" value="Unassembled WGS sequence"/>
</dbReference>
<feature type="binding site" evidence="7">
    <location>
        <begin position="132"/>
        <end position="136"/>
    </location>
    <ligand>
        <name>NADP(+)</name>
        <dbReference type="ChEBI" id="CHEBI:58349"/>
    </ligand>
</feature>
<dbReference type="SUPFAM" id="SSF51735">
    <property type="entry name" value="NAD(P)-binding Rossmann-fold domains"/>
    <property type="match status" value="1"/>
</dbReference>
<evidence type="ECO:0000256" key="1">
    <source>
        <dbReference type="ARBA" id="ARBA00004871"/>
    </source>
</evidence>
<gene>
    <name evidence="7 9" type="primary">aroE</name>
    <name evidence="9" type="ORF">NO2_0058</name>
</gene>
<dbReference type="GO" id="GO:0009073">
    <property type="term" value="P:aromatic amino acid family biosynthetic process"/>
    <property type="evidence" value="ECO:0007669"/>
    <property type="project" value="UniProtKB-KW"/>
</dbReference>
<keyword evidence="5 7" id="KW-0560">Oxidoreductase</keyword>
<evidence type="ECO:0000313" key="10">
    <source>
        <dbReference type="Proteomes" id="UP000275925"/>
    </source>
</evidence>
<proteinExistence type="inferred from homology"/>
<dbReference type="PANTHER" id="PTHR21089">
    <property type="entry name" value="SHIKIMATE DEHYDROGENASE"/>
    <property type="match status" value="1"/>
</dbReference>
<feature type="binding site" evidence="7">
    <location>
        <position position="93"/>
    </location>
    <ligand>
        <name>shikimate</name>
        <dbReference type="ChEBI" id="CHEBI:36208"/>
    </ligand>
</feature>
<dbReference type="PANTHER" id="PTHR21089:SF1">
    <property type="entry name" value="BIFUNCTIONAL 3-DEHYDROQUINATE DEHYDRATASE_SHIKIMATE DEHYDROGENASE, CHLOROPLASTIC"/>
    <property type="match status" value="1"/>
</dbReference>
<dbReference type="EC" id="1.1.1.25" evidence="2 7"/>
<feature type="domain" description="Shikimate dehydrogenase substrate binding N-terminal" evidence="8">
    <location>
        <begin position="12"/>
        <end position="95"/>
    </location>
</feature>
<dbReference type="InterPro" id="IPR022893">
    <property type="entry name" value="Shikimate_DH_fam"/>
</dbReference>
<dbReference type="GO" id="GO:0050661">
    <property type="term" value="F:NADP binding"/>
    <property type="evidence" value="ECO:0007669"/>
    <property type="project" value="InterPro"/>
</dbReference>
<dbReference type="GO" id="GO:0005829">
    <property type="term" value="C:cytosol"/>
    <property type="evidence" value="ECO:0007669"/>
    <property type="project" value="TreeGrafter"/>
</dbReference>
<dbReference type="AlphaFoldDB" id="A0A388TEC1"/>
<feature type="binding site" evidence="7">
    <location>
        <position position="230"/>
    </location>
    <ligand>
        <name>NADP(+)</name>
        <dbReference type="ChEBI" id="CHEBI:58349"/>
    </ligand>
</feature>
<evidence type="ECO:0000256" key="3">
    <source>
        <dbReference type="ARBA" id="ARBA00022605"/>
    </source>
</evidence>
<feature type="binding site" evidence="7">
    <location>
        <position position="68"/>
    </location>
    <ligand>
        <name>shikimate</name>
        <dbReference type="ChEBI" id="CHEBI:36208"/>
    </ligand>
</feature>
<dbReference type="GO" id="GO:0008652">
    <property type="term" value="P:amino acid biosynthetic process"/>
    <property type="evidence" value="ECO:0007669"/>
    <property type="project" value="UniProtKB-KW"/>
</dbReference>
<comment type="function">
    <text evidence="7">Involved in the biosynthesis of the chorismate, which leads to the biosynthesis of aromatic amino acids. Catalyzes the reversible NADPH linked reduction of 3-dehydroshikimate (DHSA) to yield shikimate (SA).</text>
</comment>
<comment type="caution">
    <text evidence="7">Lacks conserved residue(s) required for the propagation of feature annotation.</text>
</comment>
<evidence type="ECO:0000313" key="9">
    <source>
        <dbReference type="EMBL" id="GBR75377.1"/>
    </source>
</evidence>
<dbReference type="EMBL" id="BGZO01000001">
    <property type="protein sequence ID" value="GBR75377.1"/>
    <property type="molecule type" value="Genomic_DNA"/>
</dbReference>
<evidence type="ECO:0000259" key="8">
    <source>
        <dbReference type="Pfam" id="PF08501"/>
    </source>
</evidence>
<dbReference type="UniPathway" id="UPA00053">
    <property type="reaction ID" value="UER00087"/>
</dbReference>
<comment type="subunit">
    <text evidence="7">Homodimer.</text>
</comment>
<feature type="binding site" evidence="7">
    <location>
        <position position="260"/>
    </location>
    <ligand>
        <name>shikimate</name>
        <dbReference type="ChEBI" id="CHEBI:36208"/>
    </ligand>
</feature>